<feature type="domain" description="Thioredoxin" evidence="13">
    <location>
        <begin position="5"/>
        <end position="156"/>
    </location>
</feature>
<name>A0A239H2X4_9SPHN</name>
<dbReference type="Pfam" id="PF00578">
    <property type="entry name" value="AhpC-TSA"/>
    <property type="match status" value="1"/>
</dbReference>
<evidence type="ECO:0000256" key="12">
    <source>
        <dbReference type="ARBA" id="ARBA00049091"/>
    </source>
</evidence>
<dbReference type="AlphaFoldDB" id="A0A239H2X4"/>
<evidence type="ECO:0000256" key="9">
    <source>
        <dbReference type="ARBA" id="ARBA00032824"/>
    </source>
</evidence>
<reference evidence="14 15" key="1">
    <citation type="submission" date="2017-06" db="EMBL/GenBank/DDBJ databases">
        <authorList>
            <person name="Kim H.J."/>
            <person name="Triplett B.A."/>
        </authorList>
    </citation>
    <scope>NUCLEOTIDE SEQUENCE [LARGE SCALE GENOMIC DNA]</scope>
    <source>
        <strain evidence="14 15">DS15</strain>
    </source>
</reference>
<organism evidence="14 15">
    <name type="scientific">Sphingopyxis indica</name>
    <dbReference type="NCBI Taxonomy" id="436663"/>
    <lineage>
        <taxon>Bacteria</taxon>
        <taxon>Pseudomonadati</taxon>
        <taxon>Pseudomonadota</taxon>
        <taxon>Alphaproteobacteria</taxon>
        <taxon>Sphingomonadales</taxon>
        <taxon>Sphingomonadaceae</taxon>
        <taxon>Sphingopyxis</taxon>
    </lineage>
</organism>
<evidence type="ECO:0000256" key="7">
    <source>
        <dbReference type="ARBA" id="ARBA00023157"/>
    </source>
</evidence>
<keyword evidence="5" id="KW-0049">Antioxidant</keyword>
<dbReference type="GO" id="GO:0008379">
    <property type="term" value="F:thioredoxin peroxidase activity"/>
    <property type="evidence" value="ECO:0007669"/>
    <property type="project" value="TreeGrafter"/>
</dbReference>
<dbReference type="GO" id="GO:0034599">
    <property type="term" value="P:cellular response to oxidative stress"/>
    <property type="evidence" value="ECO:0007669"/>
    <property type="project" value="TreeGrafter"/>
</dbReference>
<keyword evidence="6" id="KW-0560">Oxidoreductase</keyword>
<dbReference type="PANTHER" id="PTHR42801:SF4">
    <property type="entry name" value="AHPC_TSA FAMILY PROTEIN"/>
    <property type="match status" value="1"/>
</dbReference>
<proteinExistence type="inferred from homology"/>
<keyword evidence="8" id="KW-0676">Redox-active center</keyword>
<comment type="function">
    <text evidence="1">Thiol-specific peroxidase that catalyzes the reduction of hydrogen peroxide and organic hydroperoxides to water and alcohols, respectively. Plays a role in cell protection against oxidative stress by detoxifying peroxides and as sensor of hydrogen peroxide-mediated signaling events.</text>
</comment>
<evidence type="ECO:0000313" key="15">
    <source>
        <dbReference type="Proteomes" id="UP000198339"/>
    </source>
</evidence>
<dbReference type="GO" id="GO:0045454">
    <property type="term" value="P:cell redox homeostasis"/>
    <property type="evidence" value="ECO:0007669"/>
    <property type="project" value="TreeGrafter"/>
</dbReference>
<evidence type="ECO:0000256" key="8">
    <source>
        <dbReference type="ARBA" id="ARBA00023284"/>
    </source>
</evidence>
<comment type="similarity">
    <text evidence="10">Belongs to the peroxiredoxin family. BCP/PrxQ subfamily.</text>
</comment>
<dbReference type="InterPro" id="IPR013766">
    <property type="entry name" value="Thioredoxin_domain"/>
</dbReference>
<dbReference type="EMBL" id="FZPA01000004">
    <property type="protein sequence ID" value="SNS75495.1"/>
    <property type="molecule type" value="Genomic_DNA"/>
</dbReference>
<evidence type="ECO:0000256" key="3">
    <source>
        <dbReference type="ARBA" id="ARBA00013017"/>
    </source>
</evidence>
<dbReference type="Gene3D" id="3.40.30.10">
    <property type="entry name" value="Glutaredoxin"/>
    <property type="match status" value="1"/>
</dbReference>
<keyword evidence="15" id="KW-1185">Reference proteome</keyword>
<dbReference type="InterPro" id="IPR000866">
    <property type="entry name" value="AhpC/TSA"/>
</dbReference>
<evidence type="ECO:0000256" key="6">
    <source>
        <dbReference type="ARBA" id="ARBA00023002"/>
    </source>
</evidence>
<protein>
    <recommendedName>
        <fullName evidence="3">thioredoxin-dependent peroxiredoxin</fullName>
        <ecNumber evidence="3">1.11.1.24</ecNumber>
    </recommendedName>
    <alternativeName>
        <fullName evidence="9">Thioredoxin peroxidase</fullName>
    </alternativeName>
    <alternativeName>
        <fullName evidence="11">Thioredoxin-dependent peroxiredoxin Bcp</fullName>
    </alternativeName>
</protein>
<gene>
    <name evidence="14" type="ORF">SAMN06295955_104213</name>
</gene>
<dbReference type="CDD" id="cd03017">
    <property type="entry name" value="PRX_BCP"/>
    <property type="match status" value="1"/>
</dbReference>
<comment type="catalytic activity">
    <reaction evidence="12">
        <text>a hydroperoxide + [thioredoxin]-dithiol = an alcohol + [thioredoxin]-disulfide + H2O</text>
        <dbReference type="Rhea" id="RHEA:62620"/>
        <dbReference type="Rhea" id="RHEA-COMP:10698"/>
        <dbReference type="Rhea" id="RHEA-COMP:10700"/>
        <dbReference type="ChEBI" id="CHEBI:15377"/>
        <dbReference type="ChEBI" id="CHEBI:29950"/>
        <dbReference type="ChEBI" id="CHEBI:30879"/>
        <dbReference type="ChEBI" id="CHEBI:35924"/>
        <dbReference type="ChEBI" id="CHEBI:50058"/>
        <dbReference type="EC" id="1.11.1.24"/>
    </reaction>
</comment>
<sequence length="156" mass="16806">MMSAIALGDAIPPVKLADADGATIDLASLKGAPLIVYFYPKADTPGCTVEAQDFTRLSPDFAHLGAHVVAVSRDAPQKLCKFRDKYGLTVRLASDEDGAVCEAFGTWVEKTNYGRTYMGIERSTFLFGADGKLAKLWRKVRVKGHAEAVLEAAKAL</sequence>
<dbReference type="InterPro" id="IPR036249">
    <property type="entry name" value="Thioredoxin-like_sf"/>
</dbReference>
<dbReference type="InterPro" id="IPR050924">
    <property type="entry name" value="Peroxiredoxin_BCP/PrxQ"/>
</dbReference>
<dbReference type="EC" id="1.11.1.24" evidence="3"/>
<dbReference type="FunFam" id="3.40.30.10:FF:000007">
    <property type="entry name" value="Thioredoxin-dependent thiol peroxidase"/>
    <property type="match status" value="1"/>
</dbReference>
<dbReference type="PANTHER" id="PTHR42801">
    <property type="entry name" value="THIOREDOXIN-DEPENDENT PEROXIDE REDUCTASE"/>
    <property type="match status" value="1"/>
</dbReference>
<dbReference type="GO" id="GO:0005737">
    <property type="term" value="C:cytoplasm"/>
    <property type="evidence" value="ECO:0007669"/>
    <property type="project" value="TreeGrafter"/>
</dbReference>
<keyword evidence="7" id="KW-1015">Disulfide bond</keyword>
<evidence type="ECO:0000256" key="11">
    <source>
        <dbReference type="ARBA" id="ARBA00042639"/>
    </source>
</evidence>
<dbReference type="PROSITE" id="PS51352">
    <property type="entry name" value="THIOREDOXIN_2"/>
    <property type="match status" value="1"/>
</dbReference>
<evidence type="ECO:0000256" key="2">
    <source>
        <dbReference type="ARBA" id="ARBA00011245"/>
    </source>
</evidence>
<evidence type="ECO:0000259" key="13">
    <source>
        <dbReference type="PROSITE" id="PS51352"/>
    </source>
</evidence>
<evidence type="ECO:0000256" key="4">
    <source>
        <dbReference type="ARBA" id="ARBA00022559"/>
    </source>
</evidence>
<keyword evidence="4" id="KW-0575">Peroxidase</keyword>
<comment type="subunit">
    <text evidence="2">Monomer.</text>
</comment>
<evidence type="ECO:0000256" key="1">
    <source>
        <dbReference type="ARBA" id="ARBA00003330"/>
    </source>
</evidence>
<evidence type="ECO:0000313" key="14">
    <source>
        <dbReference type="EMBL" id="SNS75495.1"/>
    </source>
</evidence>
<accession>A0A239H2X4</accession>
<dbReference type="SUPFAM" id="SSF52833">
    <property type="entry name" value="Thioredoxin-like"/>
    <property type="match status" value="1"/>
</dbReference>
<dbReference type="Proteomes" id="UP000198339">
    <property type="component" value="Unassembled WGS sequence"/>
</dbReference>
<evidence type="ECO:0000256" key="10">
    <source>
        <dbReference type="ARBA" id="ARBA00038489"/>
    </source>
</evidence>
<evidence type="ECO:0000256" key="5">
    <source>
        <dbReference type="ARBA" id="ARBA00022862"/>
    </source>
</evidence>